<keyword evidence="2" id="KW-0812">Transmembrane</keyword>
<feature type="compositionally biased region" description="Acidic residues" evidence="1">
    <location>
        <begin position="88"/>
        <end position="136"/>
    </location>
</feature>
<dbReference type="AlphaFoldDB" id="A0A1H7Q0K5"/>
<keyword evidence="2" id="KW-0472">Membrane</keyword>
<keyword evidence="2" id="KW-1133">Transmembrane helix</keyword>
<evidence type="ECO:0000256" key="2">
    <source>
        <dbReference type="SAM" id="Phobius"/>
    </source>
</evidence>
<proteinExistence type="predicted"/>
<dbReference type="OrthoDB" id="2152150at2"/>
<name>A0A1H7Q0K5_9LACT</name>
<evidence type="ECO:0000313" key="7">
    <source>
        <dbReference type="Proteomes" id="UP000321425"/>
    </source>
</evidence>
<reference evidence="4 7" key="2">
    <citation type="submission" date="2019-07" db="EMBL/GenBank/DDBJ databases">
        <title>Whole genome shotgun sequence of Alkalibacterium putridalgicola NBRC 103243.</title>
        <authorList>
            <person name="Hosoyama A."/>
            <person name="Uohara A."/>
            <person name="Ohji S."/>
            <person name="Ichikawa N."/>
        </authorList>
    </citation>
    <scope>NUCLEOTIDE SEQUENCE [LARGE SCALE GENOMIC DNA]</scope>
    <source>
        <strain evidence="4 7">NBRC 103243</strain>
    </source>
</reference>
<sequence>MGKKDRQSMEELWSKRFDEEVESNEEEPLSRKAKREREKSISPILTAFLVFLLLLAILPISAYLWWSSRDSLSEEPTSPAVEQVAENEQNEEPEESDDIVLEDTEESDTRDSEEEESQNESEVAAEADDGSDEESGEAVTGTEEGSEPAASSDETGSDEETTDSSQEEIGNTGFSDTVPAAEEEPAETGDATYYTVEAGDNMYRIALNHGMSTEELMQLNGIQDETVYVGQELRVN</sequence>
<evidence type="ECO:0000313" key="5">
    <source>
        <dbReference type="EMBL" id="SEL41258.1"/>
    </source>
</evidence>
<feature type="region of interest" description="Disordered" evidence="1">
    <location>
        <begin position="1"/>
        <end position="39"/>
    </location>
</feature>
<protein>
    <submittedName>
        <fullName evidence="5">LysM domain-containing protein</fullName>
    </submittedName>
</protein>
<organism evidence="5 6">
    <name type="scientific">Alkalibacterium putridalgicola</name>
    <dbReference type="NCBI Taxonomy" id="426703"/>
    <lineage>
        <taxon>Bacteria</taxon>
        <taxon>Bacillati</taxon>
        <taxon>Bacillota</taxon>
        <taxon>Bacilli</taxon>
        <taxon>Lactobacillales</taxon>
        <taxon>Carnobacteriaceae</taxon>
        <taxon>Alkalibacterium</taxon>
    </lineage>
</organism>
<dbReference type="RefSeq" id="WP_091485836.1">
    <property type="nucleotide sequence ID" value="NZ_BJUX01000001.1"/>
</dbReference>
<dbReference type="SMART" id="SM00257">
    <property type="entry name" value="LysM"/>
    <property type="match status" value="1"/>
</dbReference>
<feature type="compositionally biased region" description="Acidic residues" evidence="1">
    <location>
        <begin position="155"/>
        <end position="166"/>
    </location>
</feature>
<dbReference type="EMBL" id="BJUX01000001">
    <property type="protein sequence ID" value="GEK88090.1"/>
    <property type="molecule type" value="Genomic_DNA"/>
</dbReference>
<reference evidence="5 6" key="1">
    <citation type="submission" date="2016-10" db="EMBL/GenBank/DDBJ databases">
        <authorList>
            <person name="de Groot N.N."/>
        </authorList>
    </citation>
    <scope>NUCLEOTIDE SEQUENCE [LARGE SCALE GENOMIC DNA]</scope>
    <source>
        <strain evidence="5 6">DSM 19182</strain>
    </source>
</reference>
<gene>
    <name evidence="4" type="ORF">APU01nite_01290</name>
    <name evidence="5" type="ORF">SAMN04488100_10175</name>
</gene>
<accession>A0A1H7Q0K5</accession>
<feature type="domain" description="LysM" evidence="3">
    <location>
        <begin position="192"/>
        <end position="235"/>
    </location>
</feature>
<evidence type="ECO:0000313" key="4">
    <source>
        <dbReference type="EMBL" id="GEK88090.1"/>
    </source>
</evidence>
<dbReference type="SUPFAM" id="SSF54106">
    <property type="entry name" value="LysM domain"/>
    <property type="match status" value="1"/>
</dbReference>
<dbReference type="Pfam" id="PF01476">
    <property type="entry name" value="LysM"/>
    <property type="match status" value="1"/>
</dbReference>
<dbReference type="InterPro" id="IPR036779">
    <property type="entry name" value="LysM_dom_sf"/>
</dbReference>
<dbReference type="EMBL" id="FOBL01000001">
    <property type="protein sequence ID" value="SEL41258.1"/>
    <property type="molecule type" value="Genomic_DNA"/>
</dbReference>
<dbReference type="Gene3D" id="3.10.350.10">
    <property type="entry name" value="LysM domain"/>
    <property type="match status" value="1"/>
</dbReference>
<keyword evidence="7" id="KW-1185">Reference proteome</keyword>
<feature type="compositionally biased region" description="Basic and acidic residues" evidence="1">
    <location>
        <begin position="1"/>
        <end position="18"/>
    </location>
</feature>
<evidence type="ECO:0000259" key="3">
    <source>
        <dbReference type="PROSITE" id="PS51782"/>
    </source>
</evidence>
<dbReference type="Proteomes" id="UP000321425">
    <property type="component" value="Unassembled WGS sequence"/>
</dbReference>
<evidence type="ECO:0000313" key="6">
    <source>
        <dbReference type="Proteomes" id="UP000198548"/>
    </source>
</evidence>
<dbReference type="InterPro" id="IPR018392">
    <property type="entry name" value="LysM"/>
</dbReference>
<feature type="transmembrane region" description="Helical" evidence="2">
    <location>
        <begin position="41"/>
        <end position="66"/>
    </location>
</feature>
<dbReference type="Proteomes" id="UP000198548">
    <property type="component" value="Unassembled WGS sequence"/>
</dbReference>
<feature type="region of interest" description="Disordered" evidence="1">
    <location>
        <begin position="72"/>
        <end position="190"/>
    </location>
</feature>
<dbReference type="STRING" id="426703.SAMN04488100_10175"/>
<evidence type="ECO:0000256" key="1">
    <source>
        <dbReference type="SAM" id="MobiDB-lite"/>
    </source>
</evidence>
<dbReference type="PROSITE" id="PS51782">
    <property type="entry name" value="LYSM"/>
    <property type="match status" value="1"/>
</dbReference>
<dbReference type="CDD" id="cd00118">
    <property type="entry name" value="LysM"/>
    <property type="match status" value="1"/>
</dbReference>